<comment type="subcellular location">
    <subcellularLocation>
        <location evidence="8">Cytoplasm</location>
    </subcellularLocation>
</comment>
<comment type="caution">
    <text evidence="8">Lacks conserved residue(s) required for the propagation of feature annotation.</text>
</comment>
<dbReference type="GO" id="GO:0008198">
    <property type="term" value="F:ferrous iron binding"/>
    <property type="evidence" value="ECO:0007669"/>
    <property type="project" value="UniProtKB-UniRule"/>
</dbReference>
<organism evidence="10 11">
    <name type="scientific">Ustilago bromivora</name>
    <dbReference type="NCBI Taxonomy" id="307758"/>
    <lineage>
        <taxon>Eukaryota</taxon>
        <taxon>Fungi</taxon>
        <taxon>Dikarya</taxon>
        <taxon>Basidiomycota</taxon>
        <taxon>Ustilaginomycotina</taxon>
        <taxon>Ustilaginomycetes</taxon>
        <taxon>Ustilaginales</taxon>
        <taxon>Ustilaginaceae</taxon>
        <taxon>Ustilago</taxon>
    </lineage>
</organism>
<dbReference type="HAMAP" id="MF_00825">
    <property type="entry name" value="3_HAO"/>
    <property type="match status" value="1"/>
</dbReference>
<protein>
    <recommendedName>
        <fullName evidence="8">3-hydroxyanthranilate 3,4-dioxygenase</fullName>
        <ecNumber evidence="8">1.13.11.6</ecNumber>
    </recommendedName>
    <alternativeName>
        <fullName evidence="8">3-hydroxyanthranilate oxygenase</fullName>
        <shortName evidence="8">3-HAO</shortName>
    </alternativeName>
    <alternativeName>
        <fullName evidence="8">3-hydroxyanthranilic acid dioxygenase</fullName>
        <shortName evidence="8">HAD</shortName>
    </alternativeName>
    <alternativeName>
        <fullName evidence="8">Biosynthesis of nicotinic acid protein 1</fullName>
    </alternativeName>
</protein>
<evidence type="ECO:0000256" key="4">
    <source>
        <dbReference type="ARBA" id="ARBA00022723"/>
    </source>
</evidence>
<reference evidence="10" key="1">
    <citation type="submission" date="2018-08" db="EMBL/GenBank/DDBJ databases">
        <authorList>
            <person name="Guldener U."/>
        </authorList>
    </citation>
    <scope>NUCLEOTIDE SEQUENCE</scope>
    <source>
        <strain evidence="10">UB2</strain>
    </source>
</reference>
<keyword evidence="8" id="KW-0963">Cytoplasm</keyword>
<keyword evidence="5 8" id="KW-0223">Dioxygenase</keyword>
<accession>A0A8H8TPX6</accession>
<evidence type="ECO:0000256" key="6">
    <source>
        <dbReference type="ARBA" id="ARBA00023002"/>
    </source>
</evidence>
<feature type="compositionally biased region" description="Low complexity" evidence="9">
    <location>
        <begin position="343"/>
        <end position="354"/>
    </location>
</feature>
<keyword evidence="7 8" id="KW-0408">Iron</keyword>
<dbReference type="GO" id="GO:0019805">
    <property type="term" value="P:quinolinate biosynthetic process"/>
    <property type="evidence" value="ECO:0007669"/>
    <property type="project" value="UniProtKB-UniRule"/>
</dbReference>
<dbReference type="GO" id="GO:0000334">
    <property type="term" value="F:3-hydroxyanthranilate 3,4-dioxygenase activity"/>
    <property type="evidence" value="ECO:0007669"/>
    <property type="project" value="UniProtKB-UniRule"/>
</dbReference>
<evidence type="ECO:0000256" key="9">
    <source>
        <dbReference type="SAM" id="MobiDB-lite"/>
    </source>
</evidence>
<dbReference type="InterPro" id="IPR014710">
    <property type="entry name" value="RmlC-like_jellyroll"/>
</dbReference>
<comment type="caution">
    <text evidence="10">The sequence shown here is derived from an EMBL/GenBank/DDBJ whole genome shotgun (WGS) entry which is preliminary data.</text>
</comment>
<dbReference type="AlphaFoldDB" id="A0A8H8TPX6"/>
<evidence type="ECO:0000313" key="11">
    <source>
        <dbReference type="Proteomes" id="UP000658997"/>
    </source>
</evidence>
<dbReference type="SUPFAM" id="SSF51182">
    <property type="entry name" value="RmlC-like cupins"/>
    <property type="match status" value="1"/>
</dbReference>
<keyword evidence="11" id="KW-1185">Reference proteome</keyword>
<name>A0A8H8TPX6_9BASI</name>
<comment type="similarity">
    <text evidence="8">Belongs to the 3-HAO family.</text>
</comment>
<comment type="catalytic activity">
    <reaction evidence="8">
        <text>3-hydroxyanthranilate + O2 = (2Z,4Z)-2-amino-3-carboxymuconate 6-semialdehyde</text>
        <dbReference type="Rhea" id="RHEA:17953"/>
        <dbReference type="ChEBI" id="CHEBI:15379"/>
        <dbReference type="ChEBI" id="CHEBI:36559"/>
        <dbReference type="ChEBI" id="CHEBI:77612"/>
        <dbReference type="EC" id="1.13.11.6"/>
    </reaction>
</comment>
<comment type="cofactor">
    <cofactor evidence="1 8">
        <name>Fe(2+)</name>
        <dbReference type="ChEBI" id="CHEBI:29033"/>
    </cofactor>
</comment>
<feature type="compositionally biased region" description="Polar residues" evidence="9">
    <location>
        <begin position="326"/>
        <end position="342"/>
    </location>
</feature>
<comment type="pathway">
    <text evidence="8">Cofactor biosynthesis; NAD(+) biosynthesis; quinolinate from L-kynurenine: step 3/3.</text>
</comment>
<proteinExistence type="inferred from homology"/>
<evidence type="ECO:0000256" key="2">
    <source>
        <dbReference type="ARBA" id="ARBA00002752"/>
    </source>
</evidence>
<keyword evidence="3 8" id="KW-0662">Pyridine nucleotide biosynthesis</keyword>
<dbReference type="EC" id="1.13.11.6" evidence="8"/>
<evidence type="ECO:0000256" key="7">
    <source>
        <dbReference type="ARBA" id="ARBA00023004"/>
    </source>
</evidence>
<feature type="region of interest" description="Disordered" evidence="9">
    <location>
        <begin position="315"/>
        <end position="358"/>
    </location>
</feature>
<feature type="binding site" evidence="8">
    <location>
        <position position="501"/>
    </location>
    <ligand>
        <name>Fe cation</name>
        <dbReference type="ChEBI" id="CHEBI:24875"/>
        <note>catalytic</note>
    </ligand>
</feature>
<dbReference type="NCBIfam" id="TIGR03037">
    <property type="entry name" value="anthran_nbaC"/>
    <property type="match status" value="1"/>
</dbReference>
<dbReference type="GO" id="GO:0005737">
    <property type="term" value="C:cytoplasm"/>
    <property type="evidence" value="ECO:0007669"/>
    <property type="project" value="UniProtKB-SubCell"/>
</dbReference>
<gene>
    <name evidence="8" type="primary">BNA1</name>
    <name evidence="10" type="ORF">UBRO2_01261</name>
</gene>
<comment type="function">
    <text evidence="2 8">Catalyzes the oxidative ring opening of 3-hydroxyanthranilate to 2-amino-3-carboxymuconate semialdehyde, which spontaneously cyclizes to quinolinate.</text>
</comment>
<evidence type="ECO:0000256" key="8">
    <source>
        <dbReference type="HAMAP-Rule" id="MF_03019"/>
    </source>
</evidence>
<dbReference type="PANTHER" id="PTHR15497">
    <property type="entry name" value="3-HYDROXYANTHRANILATE 3,4-DIOXYGENASE"/>
    <property type="match status" value="1"/>
</dbReference>
<dbReference type="Pfam" id="PF06052">
    <property type="entry name" value="3-HAO"/>
    <property type="match status" value="1"/>
</dbReference>
<keyword evidence="4 8" id="KW-0479">Metal-binding</keyword>
<dbReference type="Gene3D" id="2.60.120.10">
    <property type="entry name" value="Jelly Rolls"/>
    <property type="match status" value="1"/>
</dbReference>
<dbReference type="UniPathway" id="UPA00253">
    <property type="reaction ID" value="UER00330"/>
</dbReference>
<dbReference type="GO" id="GO:0034354">
    <property type="term" value="P:'de novo' NAD+ biosynthetic process from L-tryptophan"/>
    <property type="evidence" value="ECO:0007669"/>
    <property type="project" value="UniProtKB-UniRule"/>
</dbReference>
<dbReference type="GO" id="GO:0043420">
    <property type="term" value="P:anthranilate metabolic process"/>
    <property type="evidence" value="ECO:0007669"/>
    <property type="project" value="UniProtKB-UniRule"/>
</dbReference>
<feature type="binding site" evidence="8">
    <location>
        <position position="456"/>
    </location>
    <ligand>
        <name>Fe cation</name>
        <dbReference type="ChEBI" id="CHEBI:24875"/>
        <note>catalytic</note>
    </ligand>
</feature>
<evidence type="ECO:0000256" key="3">
    <source>
        <dbReference type="ARBA" id="ARBA00022642"/>
    </source>
</evidence>
<sequence length="587" mass="64116">MEATIILAQLAEEDSIFDHGISIASMMETADPEYFEKGDEFLPIPIKAEAKDHFVLHAIELALSSGRCTTSVAMAQHQSATSTSILLTADNNSPTSGSNWVVSELAPWTTYMSGSATRKIALAAGMPEYTMYSLRHMMIQMLDHTSVTEGAKRLSVGHLIASSQIVKSYLSQRNIVDIQGLVQRGKESKNRIMLHGLRHVKAITDTPNSLNAVGIADAKSMSIIQRLVHECNQAKVALSDASAQGLPAHEYQALKVDHNKKMQHLAKTQCQLRCRTMIEHAYKEKEDLNICALFGSVLGGAGPAAAAQELSQHLQAGGDTNDNDSSDQAGSSMMHQASTPCFASTSTPLSSTSDDLADVLSPASGTSLSAEEPLSLCLHEKLDRLCNQICSMIRDLPQPEYNLLKKDGASMPLHELFAAMMTNSVGMQNAVLANLKKQNDYTVMAVGGPNARSDYHYQPTEEFFYQYKGDMLLKVINEEGKFQDIPIKEGEMFMLPANTPHSPCRFANTVGLVVERTRPDDSPDAMRWYCPNKEAHGDTPTIVKQVMFQCTDLGTQLKPIIEAWANDEAGRKCGQCGYTQGARELPA</sequence>
<keyword evidence="6 8" id="KW-0560">Oxidoreductase</keyword>
<dbReference type="InterPro" id="IPR010329">
    <property type="entry name" value="3hydroanth_dOase"/>
</dbReference>
<evidence type="ECO:0000256" key="5">
    <source>
        <dbReference type="ARBA" id="ARBA00022964"/>
    </source>
</evidence>
<dbReference type="InterPro" id="IPR011051">
    <property type="entry name" value="RmlC_Cupin_sf"/>
</dbReference>
<feature type="binding site" evidence="8">
    <location>
        <position position="462"/>
    </location>
    <ligand>
        <name>substrate</name>
    </ligand>
</feature>
<evidence type="ECO:0000256" key="1">
    <source>
        <dbReference type="ARBA" id="ARBA00001954"/>
    </source>
</evidence>
<dbReference type="Proteomes" id="UP000658997">
    <property type="component" value="Unassembled WGS sequence"/>
</dbReference>
<feature type="binding site" evidence="8">
    <location>
        <position position="505"/>
    </location>
    <ligand>
        <name>substrate</name>
    </ligand>
</feature>
<evidence type="ECO:0000313" key="10">
    <source>
        <dbReference type="EMBL" id="SYW76190.1"/>
    </source>
</evidence>
<feature type="binding site" evidence="8">
    <location>
        <position position="452"/>
    </location>
    <ligand>
        <name>O2</name>
        <dbReference type="ChEBI" id="CHEBI:15379"/>
    </ligand>
</feature>
<dbReference type="EMBL" id="ULHB01000015">
    <property type="protein sequence ID" value="SYW76190.1"/>
    <property type="molecule type" value="Genomic_DNA"/>
</dbReference>
<feature type="binding site" evidence="8">
    <location>
        <position position="462"/>
    </location>
    <ligand>
        <name>Fe cation</name>
        <dbReference type="ChEBI" id="CHEBI:24875"/>
        <note>catalytic</note>
    </ligand>
</feature>
<dbReference type="PANTHER" id="PTHR15497:SF1">
    <property type="entry name" value="3-HYDROXYANTHRANILATE 3,4-DIOXYGENASE"/>
    <property type="match status" value="1"/>
</dbReference>
<feature type="binding site" evidence="8">
    <location>
        <position position="515"/>
    </location>
    <ligand>
        <name>substrate</name>
    </ligand>
</feature>
<dbReference type="CDD" id="cd06123">
    <property type="entry name" value="cupin_HAO"/>
    <property type="match status" value="1"/>
</dbReference>
<dbReference type="GO" id="GO:0006569">
    <property type="term" value="P:L-tryptophan catabolic process"/>
    <property type="evidence" value="ECO:0007669"/>
    <property type="project" value="UniProtKB-UniRule"/>
</dbReference>